<evidence type="ECO:0000259" key="1">
    <source>
        <dbReference type="Pfam" id="PF00501"/>
    </source>
</evidence>
<evidence type="ECO:0000313" key="3">
    <source>
        <dbReference type="EMBL" id="OLR90746.1"/>
    </source>
</evidence>
<sequence>MAVPPSRSLADLVTTAAANVPGHLALVEARTGATLDWRSLDAASTAYARVLRDQGVTPGDRVVLVLPNGVKFVVALFGVLRAGGVAVPVNPDSAAPEVARVVEHSGAALVLGTDLPGATTLPDPVPDAPAGEPLPPAAGGEDLALLCYTSGTAGVPRGVMLSHRALLANAEQCAALRPAPVTPTDRVLLAVPLSHAYGLSALWQVAAAGATGVLLDRFSVDAALATCQDRRVTTVVGVPTMFQAFTAAGAERLGEALSTVRLATSGAAPLDPRTLAEFRRETGLSIYEGYGLTETGPVLTSTLVSGVAKPGSVGKALPGVEVRLVDTDGSTLEVVPDEDEVTYVESESETGLVAARGPNLFSGYWPDGAHGPDAHGWFRTGDVGYLDTEGDLHLVDRANDLIIVNGFNVYPHEVEHVVKRLPGVADAAAVGVPDDRAGERVKLVVVRGTEASLGESEVLAHCGANLARFKVPAVVEFVDSLPLSVTGKVRRAGLRGVR</sequence>
<evidence type="ECO:0000313" key="4">
    <source>
        <dbReference type="Proteomes" id="UP000186040"/>
    </source>
</evidence>
<name>A0A1Q9LFD4_9PSEU</name>
<dbReference type="InterPro" id="IPR045851">
    <property type="entry name" value="AMP-bd_C_sf"/>
</dbReference>
<evidence type="ECO:0000259" key="2">
    <source>
        <dbReference type="Pfam" id="PF13193"/>
    </source>
</evidence>
<dbReference type="Proteomes" id="UP000186040">
    <property type="component" value="Unassembled WGS sequence"/>
</dbReference>
<dbReference type="Pfam" id="PF00501">
    <property type="entry name" value="AMP-binding"/>
    <property type="match status" value="1"/>
</dbReference>
<feature type="domain" description="AMP-binding enzyme C-terminal" evidence="2">
    <location>
        <begin position="413"/>
        <end position="488"/>
    </location>
</feature>
<dbReference type="RefSeq" id="WP_075977415.1">
    <property type="nucleotide sequence ID" value="NZ_MKQR01000026.1"/>
</dbReference>
<gene>
    <name evidence="3" type="ORF">BJP25_29585</name>
</gene>
<dbReference type="Gene3D" id="3.40.50.12780">
    <property type="entry name" value="N-terminal domain of ligase-like"/>
    <property type="match status" value="1"/>
</dbReference>
<keyword evidence="4" id="KW-1185">Reference proteome</keyword>
<accession>A0A1Q9LFD4</accession>
<dbReference type="InterPro" id="IPR000873">
    <property type="entry name" value="AMP-dep_synth/lig_dom"/>
</dbReference>
<proteinExistence type="predicted"/>
<dbReference type="STRING" id="1193682.BJP25_29585"/>
<dbReference type="GO" id="GO:0031956">
    <property type="term" value="F:medium-chain fatty acid-CoA ligase activity"/>
    <property type="evidence" value="ECO:0007669"/>
    <property type="project" value="TreeGrafter"/>
</dbReference>
<dbReference type="PANTHER" id="PTHR43201:SF32">
    <property type="entry name" value="2-SUCCINYLBENZOATE--COA LIGASE, CHLOROPLASTIC_PEROXISOMAL"/>
    <property type="match status" value="1"/>
</dbReference>
<organism evidence="3 4">
    <name type="scientific">Actinokineospora bangkokensis</name>
    <dbReference type="NCBI Taxonomy" id="1193682"/>
    <lineage>
        <taxon>Bacteria</taxon>
        <taxon>Bacillati</taxon>
        <taxon>Actinomycetota</taxon>
        <taxon>Actinomycetes</taxon>
        <taxon>Pseudonocardiales</taxon>
        <taxon>Pseudonocardiaceae</taxon>
        <taxon>Actinokineospora</taxon>
    </lineage>
</organism>
<comment type="caution">
    <text evidence="3">The sequence shown here is derived from an EMBL/GenBank/DDBJ whole genome shotgun (WGS) entry which is preliminary data.</text>
</comment>
<dbReference type="OrthoDB" id="9803968at2"/>
<dbReference type="InterPro" id="IPR042099">
    <property type="entry name" value="ANL_N_sf"/>
</dbReference>
<dbReference type="Gene3D" id="3.30.300.30">
    <property type="match status" value="1"/>
</dbReference>
<dbReference type="PANTHER" id="PTHR43201">
    <property type="entry name" value="ACYL-COA SYNTHETASE"/>
    <property type="match status" value="1"/>
</dbReference>
<reference evidence="3 4" key="1">
    <citation type="submission" date="2016-10" db="EMBL/GenBank/DDBJ databases">
        <title>The Draft Genome Sequence of Actinokineospora bangkokensis 44EHWT reveals the biosynthetic pathway of antifungal compounds Thailandins with unusual extender unit butylmalonyl-CoA.</title>
        <authorList>
            <person name="Greule A."/>
            <person name="Intra B."/>
            <person name="Flemming S."/>
            <person name="Rommel M.G."/>
            <person name="Panbangred W."/>
            <person name="Bechthold A."/>
        </authorList>
    </citation>
    <scope>NUCLEOTIDE SEQUENCE [LARGE SCALE GENOMIC DNA]</scope>
    <source>
        <strain evidence="3 4">44EHW</strain>
    </source>
</reference>
<dbReference type="AlphaFoldDB" id="A0A1Q9LFD4"/>
<protein>
    <submittedName>
        <fullName evidence="3">Acyl-CoA synthetase</fullName>
    </submittedName>
</protein>
<dbReference type="EMBL" id="MKQR01000026">
    <property type="protein sequence ID" value="OLR90746.1"/>
    <property type="molecule type" value="Genomic_DNA"/>
</dbReference>
<dbReference type="GO" id="GO:0006631">
    <property type="term" value="P:fatty acid metabolic process"/>
    <property type="evidence" value="ECO:0007669"/>
    <property type="project" value="TreeGrafter"/>
</dbReference>
<dbReference type="InterPro" id="IPR025110">
    <property type="entry name" value="AMP-bd_C"/>
</dbReference>
<dbReference type="Pfam" id="PF13193">
    <property type="entry name" value="AMP-binding_C"/>
    <property type="match status" value="1"/>
</dbReference>
<feature type="domain" description="AMP-dependent synthetase/ligase" evidence="1">
    <location>
        <begin position="15"/>
        <end position="365"/>
    </location>
</feature>
<dbReference type="SUPFAM" id="SSF56801">
    <property type="entry name" value="Acetyl-CoA synthetase-like"/>
    <property type="match status" value="1"/>
</dbReference>